<evidence type="ECO:0000259" key="10">
    <source>
        <dbReference type="Pfam" id="PF01706"/>
    </source>
</evidence>
<evidence type="ECO:0000259" key="12">
    <source>
        <dbReference type="Pfam" id="PF14842"/>
    </source>
</evidence>
<evidence type="ECO:0000256" key="5">
    <source>
        <dbReference type="ARBA" id="ARBA00022475"/>
    </source>
</evidence>
<dbReference type="InterPro" id="IPR000090">
    <property type="entry name" value="Flg_Motor_Flig"/>
</dbReference>
<dbReference type="GO" id="GO:0006935">
    <property type="term" value="P:chemotaxis"/>
    <property type="evidence" value="ECO:0007669"/>
    <property type="project" value="UniProtKB-KW"/>
</dbReference>
<feature type="domain" description="Flagellar motor switch protein FliG middle" evidence="11">
    <location>
        <begin position="121"/>
        <end position="188"/>
    </location>
</feature>
<keyword evidence="9" id="KW-0975">Bacterial flagellum</keyword>
<sequence length="344" mass="36256">MSAATQGRTPALTGPQKCAVICMALGPQVASRLLKRLAPDEVQQVSYAITTMPSVPQEVVDAVVTEFRSQSKAADSLTRGGMQVAHRLLNEAFGEAKAKVILEQVPASGNETLRRLQRAAPEALAAAMRTEHPQVVAVVLAHLDPVAAGALLGALAPELAADAVFRMASLDRVDPALLAVIESSLGDRVGVTLAATTEALNGPKVAAAMLNSSVKAVELRVLEGVTERDSAVADSIRAKMFTFEDLLRIDNKGIQRILRDVDSRELATALKGASPELRQHVKSNMSGRAAEALDEEIELLGAVRVSDVEAAHARVIEVVRSLEESNEIVMPARGGAGGGNDFVT</sequence>
<dbReference type="Pfam" id="PF14841">
    <property type="entry name" value="FliG_M"/>
    <property type="match status" value="1"/>
</dbReference>
<dbReference type="InterPro" id="IPR032779">
    <property type="entry name" value="FliG_M"/>
</dbReference>
<dbReference type="PRINTS" id="PR00954">
    <property type="entry name" value="FLGMOTORFLIG"/>
</dbReference>
<organism evidence="13 14">
    <name type="scientific">Eiseniibacteriota bacterium</name>
    <dbReference type="NCBI Taxonomy" id="2212470"/>
    <lineage>
        <taxon>Bacteria</taxon>
        <taxon>Candidatus Eiseniibacteriota</taxon>
    </lineage>
</organism>
<evidence type="ECO:0000256" key="6">
    <source>
        <dbReference type="ARBA" id="ARBA00022500"/>
    </source>
</evidence>
<keyword evidence="6" id="KW-0145">Chemotaxis</keyword>
<dbReference type="PANTHER" id="PTHR30534:SF0">
    <property type="entry name" value="FLAGELLAR MOTOR SWITCH PROTEIN FLIG"/>
    <property type="match status" value="1"/>
</dbReference>
<dbReference type="GO" id="GO:0009425">
    <property type="term" value="C:bacterial-type flagellum basal body"/>
    <property type="evidence" value="ECO:0007669"/>
    <property type="project" value="UniProtKB-SubCell"/>
</dbReference>
<evidence type="ECO:0000256" key="3">
    <source>
        <dbReference type="ARBA" id="ARBA00010299"/>
    </source>
</evidence>
<feature type="domain" description="Flagellar motor switch protein FliG N-terminal" evidence="12">
    <location>
        <begin position="12"/>
        <end position="110"/>
    </location>
</feature>
<dbReference type="Gene3D" id="1.10.220.30">
    <property type="match status" value="3"/>
</dbReference>
<evidence type="ECO:0000256" key="2">
    <source>
        <dbReference type="ARBA" id="ARBA00004413"/>
    </source>
</evidence>
<dbReference type="EMBL" id="JABFRW010000205">
    <property type="protein sequence ID" value="NOT35601.1"/>
    <property type="molecule type" value="Genomic_DNA"/>
</dbReference>
<dbReference type="SUPFAM" id="SSF48029">
    <property type="entry name" value="FliG"/>
    <property type="match status" value="2"/>
</dbReference>
<keyword evidence="13" id="KW-0282">Flagellum</keyword>
<dbReference type="GO" id="GO:0071973">
    <property type="term" value="P:bacterial-type flagellum-dependent cell motility"/>
    <property type="evidence" value="ECO:0007669"/>
    <property type="project" value="InterPro"/>
</dbReference>
<keyword evidence="13" id="KW-0969">Cilium</keyword>
<evidence type="ECO:0000313" key="14">
    <source>
        <dbReference type="Proteomes" id="UP000580839"/>
    </source>
</evidence>
<name>A0A849SMD2_UNCEI</name>
<evidence type="ECO:0000256" key="4">
    <source>
        <dbReference type="ARBA" id="ARBA00021870"/>
    </source>
</evidence>
<dbReference type="PANTHER" id="PTHR30534">
    <property type="entry name" value="FLAGELLAR MOTOR SWITCH PROTEIN FLIG"/>
    <property type="match status" value="1"/>
</dbReference>
<evidence type="ECO:0000256" key="8">
    <source>
        <dbReference type="ARBA" id="ARBA00023136"/>
    </source>
</evidence>
<keyword evidence="13" id="KW-0966">Cell projection</keyword>
<keyword evidence="7" id="KW-0283">Flagellar rotation</keyword>
<dbReference type="NCBIfam" id="TIGR00207">
    <property type="entry name" value="fliG"/>
    <property type="match status" value="1"/>
</dbReference>
<dbReference type="Pfam" id="PF01706">
    <property type="entry name" value="FliG_C"/>
    <property type="match status" value="1"/>
</dbReference>
<dbReference type="GO" id="GO:0003774">
    <property type="term" value="F:cytoskeletal motor activity"/>
    <property type="evidence" value="ECO:0007669"/>
    <property type="project" value="InterPro"/>
</dbReference>
<accession>A0A849SMD2</accession>
<comment type="caution">
    <text evidence="13">The sequence shown here is derived from an EMBL/GenBank/DDBJ whole genome shotgun (WGS) entry which is preliminary data.</text>
</comment>
<dbReference type="Proteomes" id="UP000580839">
    <property type="component" value="Unassembled WGS sequence"/>
</dbReference>
<evidence type="ECO:0000256" key="7">
    <source>
        <dbReference type="ARBA" id="ARBA00022779"/>
    </source>
</evidence>
<evidence type="ECO:0000256" key="1">
    <source>
        <dbReference type="ARBA" id="ARBA00004117"/>
    </source>
</evidence>
<comment type="subcellular location">
    <subcellularLocation>
        <location evidence="1">Bacterial flagellum basal body</location>
    </subcellularLocation>
    <subcellularLocation>
        <location evidence="2">Cell membrane</location>
        <topology evidence="2">Peripheral membrane protein</topology>
        <orientation evidence="2">Cytoplasmic side</orientation>
    </subcellularLocation>
</comment>
<proteinExistence type="inferred from homology"/>
<comment type="similarity">
    <text evidence="3">Belongs to the FliG family.</text>
</comment>
<protein>
    <recommendedName>
        <fullName evidence="4">Flagellar motor switch protein FliG</fullName>
    </recommendedName>
</protein>
<evidence type="ECO:0000256" key="9">
    <source>
        <dbReference type="ARBA" id="ARBA00023143"/>
    </source>
</evidence>
<reference evidence="13 14" key="1">
    <citation type="submission" date="2020-04" db="EMBL/GenBank/DDBJ databases">
        <title>Metagenomic profiling of ammonia- and methane-oxidizing microorganisms in a Dutch drinking water treatment plant.</title>
        <authorList>
            <person name="Poghosyan L."/>
            <person name="Leucker S."/>
        </authorList>
    </citation>
    <scope>NUCLEOTIDE SEQUENCE [LARGE SCALE GENOMIC DNA]</scope>
    <source>
        <strain evidence="13">S-RSF-IL-03</strain>
    </source>
</reference>
<evidence type="ECO:0000313" key="13">
    <source>
        <dbReference type="EMBL" id="NOT35601.1"/>
    </source>
</evidence>
<keyword evidence="5" id="KW-1003">Cell membrane</keyword>
<dbReference type="PIRSF" id="PIRSF003161">
    <property type="entry name" value="FliG"/>
    <property type="match status" value="1"/>
</dbReference>
<dbReference type="GO" id="GO:0005886">
    <property type="term" value="C:plasma membrane"/>
    <property type="evidence" value="ECO:0007669"/>
    <property type="project" value="UniProtKB-SubCell"/>
</dbReference>
<dbReference type="AlphaFoldDB" id="A0A849SMD2"/>
<dbReference type="Pfam" id="PF14842">
    <property type="entry name" value="FliG_N"/>
    <property type="match status" value="1"/>
</dbReference>
<dbReference type="InterPro" id="IPR028263">
    <property type="entry name" value="FliG_N"/>
</dbReference>
<keyword evidence="8" id="KW-0472">Membrane</keyword>
<evidence type="ECO:0000259" key="11">
    <source>
        <dbReference type="Pfam" id="PF14841"/>
    </source>
</evidence>
<gene>
    <name evidence="13" type="primary">fliG</name>
    <name evidence="13" type="ORF">HOP12_15760</name>
</gene>
<dbReference type="InterPro" id="IPR011002">
    <property type="entry name" value="FliG_a-hlx"/>
</dbReference>
<dbReference type="InterPro" id="IPR023087">
    <property type="entry name" value="Flg_Motor_Flig_C"/>
</dbReference>
<feature type="domain" description="Flagellar motor switch protein FliG C-terminal" evidence="10">
    <location>
        <begin position="225"/>
        <end position="330"/>
    </location>
</feature>